<dbReference type="SUPFAM" id="SSF53850">
    <property type="entry name" value="Periplasmic binding protein-like II"/>
    <property type="match status" value="1"/>
</dbReference>
<dbReference type="AlphaFoldDB" id="A0A1I6K2R5"/>
<keyword evidence="4" id="KW-0804">Transcription</keyword>
<dbReference type="STRING" id="1166337.SAMN05192580_1262"/>
<dbReference type="PANTHER" id="PTHR30537">
    <property type="entry name" value="HTH-TYPE TRANSCRIPTIONAL REGULATOR"/>
    <property type="match status" value="1"/>
</dbReference>
<dbReference type="FunFam" id="1.10.10.10:FF:000001">
    <property type="entry name" value="LysR family transcriptional regulator"/>
    <property type="match status" value="1"/>
</dbReference>
<sequence length="297" mass="32402">MDNRLGEMMIFLAVAQHGSFAAAAKALRITPSAVSRAMARLEARLGVQLATRTTRALALTAEGLSYRERIAGLMDEIDAVERSFERDRTPRGMLRVNASVPFGTQCLLPILPAYLRAHPAVTVDLTLSDALVELVEERADIAIRIGPLRDTSAKARKLGRSTMAVVASPDYLRRCGTPKHPADLDRHTCLRFNFRRSIDSWPFRIDGAVVQRTMGGPFLGNSGETVRLMAVAGGGIARLGRFHVAADLAAGRLVEILASHNPGDGEHIHALFVPHDRLALRVRSFVDFLVETLELPG</sequence>
<dbReference type="Gene3D" id="1.10.10.10">
    <property type="entry name" value="Winged helix-like DNA-binding domain superfamily/Winged helix DNA-binding domain"/>
    <property type="match status" value="1"/>
</dbReference>
<dbReference type="Pfam" id="PF00126">
    <property type="entry name" value="HTH_1"/>
    <property type="match status" value="1"/>
</dbReference>
<dbReference type="SUPFAM" id="SSF46785">
    <property type="entry name" value="Winged helix' DNA-binding domain"/>
    <property type="match status" value="1"/>
</dbReference>
<reference evidence="6 7" key="1">
    <citation type="submission" date="2016-10" db="EMBL/GenBank/DDBJ databases">
        <authorList>
            <person name="de Groot N.N."/>
        </authorList>
    </citation>
    <scope>NUCLEOTIDE SEQUENCE [LARGE SCALE GENOMIC DNA]</scope>
    <source>
        <strain evidence="6 7">S5-249</strain>
    </source>
</reference>
<feature type="domain" description="HTH lysR-type" evidence="5">
    <location>
        <begin position="1"/>
        <end position="60"/>
    </location>
</feature>
<proteinExistence type="inferred from homology"/>
<dbReference type="PROSITE" id="PS50931">
    <property type="entry name" value="HTH_LYSR"/>
    <property type="match status" value="1"/>
</dbReference>
<dbReference type="Gene3D" id="3.40.190.290">
    <property type="match status" value="1"/>
</dbReference>
<dbReference type="PANTHER" id="PTHR30537:SF71">
    <property type="entry name" value="TRANSCRIPTIONAL REGULATORY PROTEIN"/>
    <property type="match status" value="1"/>
</dbReference>
<protein>
    <submittedName>
        <fullName evidence="6">Transcriptional regulator, LysR family</fullName>
    </submittedName>
</protein>
<evidence type="ECO:0000256" key="1">
    <source>
        <dbReference type="ARBA" id="ARBA00009437"/>
    </source>
</evidence>
<evidence type="ECO:0000259" key="5">
    <source>
        <dbReference type="PROSITE" id="PS50931"/>
    </source>
</evidence>
<dbReference type="InterPro" id="IPR000847">
    <property type="entry name" value="LysR_HTH_N"/>
</dbReference>
<keyword evidence="2" id="KW-0805">Transcription regulation</keyword>
<evidence type="ECO:0000256" key="2">
    <source>
        <dbReference type="ARBA" id="ARBA00023015"/>
    </source>
</evidence>
<dbReference type="Pfam" id="PF03466">
    <property type="entry name" value="LysR_substrate"/>
    <property type="match status" value="1"/>
</dbReference>
<accession>A0A1I6K2R5</accession>
<dbReference type="Proteomes" id="UP000198824">
    <property type="component" value="Unassembled WGS sequence"/>
</dbReference>
<dbReference type="InterPro" id="IPR058163">
    <property type="entry name" value="LysR-type_TF_proteobact-type"/>
</dbReference>
<dbReference type="GO" id="GO:0003700">
    <property type="term" value="F:DNA-binding transcription factor activity"/>
    <property type="evidence" value="ECO:0007669"/>
    <property type="project" value="InterPro"/>
</dbReference>
<evidence type="ECO:0000256" key="4">
    <source>
        <dbReference type="ARBA" id="ARBA00023163"/>
    </source>
</evidence>
<organism evidence="6 7">
    <name type="scientific">Sphingomonas jatrophae</name>
    <dbReference type="NCBI Taxonomy" id="1166337"/>
    <lineage>
        <taxon>Bacteria</taxon>
        <taxon>Pseudomonadati</taxon>
        <taxon>Pseudomonadota</taxon>
        <taxon>Alphaproteobacteria</taxon>
        <taxon>Sphingomonadales</taxon>
        <taxon>Sphingomonadaceae</taxon>
        <taxon>Sphingomonas</taxon>
    </lineage>
</organism>
<dbReference type="InterPro" id="IPR005119">
    <property type="entry name" value="LysR_subst-bd"/>
</dbReference>
<evidence type="ECO:0000256" key="3">
    <source>
        <dbReference type="ARBA" id="ARBA00023125"/>
    </source>
</evidence>
<dbReference type="EMBL" id="FOZG01000001">
    <property type="protein sequence ID" value="SFR85464.1"/>
    <property type="molecule type" value="Genomic_DNA"/>
</dbReference>
<name>A0A1I6K2R5_9SPHN</name>
<comment type="similarity">
    <text evidence="1">Belongs to the LysR transcriptional regulatory family.</text>
</comment>
<keyword evidence="3" id="KW-0238">DNA-binding</keyword>
<dbReference type="GO" id="GO:0006351">
    <property type="term" value="P:DNA-templated transcription"/>
    <property type="evidence" value="ECO:0007669"/>
    <property type="project" value="TreeGrafter"/>
</dbReference>
<evidence type="ECO:0000313" key="6">
    <source>
        <dbReference type="EMBL" id="SFR85464.1"/>
    </source>
</evidence>
<evidence type="ECO:0000313" key="7">
    <source>
        <dbReference type="Proteomes" id="UP000198824"/>
    </source>
</evidence>
<keyword evidence="7" id="KW-1185">Reference proteome</keyword>
<dbReference type="RefSeq" id="WP_093312356.1">
    <property type="nucleotide sequence ID" value="NZ_FOZG01000001.1"/>
</dbReference>
<dbReference type="InterPro" id="IPR036388">
    <property type="entry name" value="WH-like_DNA-bd_sf"/>
</dbReference>
<gene>
    <name evidence="6" type="ORF">SAMN05192580_1262</name>
</gene>
<dbReference type="InterPro" id="IPR036390">
    <property type="entry name" value="WH_DNA-bd_sf"/>
</dbReference>
<dbReference type="GO" id="GO:0043565">
    <property type="term" value="F:sequence-specific DNA binding"/>
    <property type="evidence" value="ECO:0007669"/>
    <property type="project" value="TreeGrafter"/>
</dbReference>
<dbReference type="OrthoDB" id="9786526at2"/>
<dbReference type="FunFam" id="3.40.190.290:FF:000001">
    <property type="entry name" value="Transcriptional regulator, LysR family"/>
    <property type="match status" value="1"/>
</dbReference>